<dbReference type="InterPro" id="IPR012338">
    <property type="entry name" value="Beta-lactam/transpept-like"/>
</dbReference>
<reference evidence="2" key="1">
    <citation type="submission" date="2022-10" db="EMBL/GenBank/DDBJ databases">
        <title>Comparative genomics and taxonomic characterization of three novel marine species of genus Reichenbachiella exhibiting antioxidant and polysaccharide degradation activities.</title>
        <authorList>
            <person name="Muhammad N."/>
            <person name="Lee Y.-J."/>
            <person name="Ko J."/>
            <person name="Kim S.-G."/>
        </authorList>
    </citation>
    <scope>NUCLEOTIDE SEQUENCE</scope>
    <source>
        <strain evidence="2">Wsw4-B4</strain>
    </source>
</reference>
<dbReference type="Gene3D" id="3.40.710.10">
    <property type="entry name" value="DD-peptidase/beta-lactamase superfamily"/>
    <property type="match status" value="1"/>
</dbReference>
<organism evidence="2 3">
    <name type="scientific">Reichenbachiella carrageenanivorans</name>
    <dbReference type="NCBI Taxonomy" id="2979869"/>
    <lineage>
        <taxon>Bacteria</taxon>
        <taxon>Pseudomonadati</taxon>
        <taxon>Bacteroidota</taxon>
        <taxon>Cytophagia</taxon>
        <taxon>Cytophagales</taxon>
        <taxon>Reichenbachiellaceae</taxon>
        <taxon>Reichenbachiella</taxon>
    </lineage>
</organism>
<evidence type="ECO:0000313" key="3">
    <source>
        <dbReference type="Proteomes" id="UP001062165"/>
    </source>
</evidence>
<dbReference type="PANTHER" id="PTHR43283">
    <property type="entry name" value="BETA-LACTAMASE-RELATED"/>
    <property type="match status" value="1"/>
</dbReference>
<dbReference type="PANTHER" id="PTHR43283:SF7">
    <property type="entry name" value="BETA-LACTAMASE-RELATED DOMAIN-CONTAINING PROTEIN"/>
    <property type="match status" value="1"/>
</dbReference>
<dbReference type="SUPFAM" id="SSF56601">
    <property type="entry name" value="beta-lactamase/transpeptidase-like"/>
    <property type="match status" value="1"/>
</dbReference>
<dbReference type="EMBL" id="CP106735">
    <property type="protein sequence ID" value="UXX79342.1"/>
    <property type="molecule type" value="Genomic_DNA"/>
</dbReference>
<keyword evidence="3" id="KW-1185">Reference proteome</keyword>
<dbReference type="InterPro" id="IPR050789">
    <property type="entry name" value="Diverse_Enzym_Activities"/>
</dbReference>
<feature type="domain" description="Beta-lactamase-related" evidence="1">
    <location>
        <begin position="159"/>
        <end position="421"/>
    </location>
</feature>
<dbReference type="Pfam" id="PF00144">
    <property type="entry name" value="Beta-lactamase"/>
    <property type="match status" value="1"/>
</dbReference>
<accession>A0ABY6CZL4</accession>
<dbReference type="RefSeq" id="WP_263051085.1">
    <property type="nucleotide sequence ID" value="NZ_CP106735.1"/>
</dbReference>
<evidence type="ECO:0000313" key="2">
    <source>
        <dbReference type="EMBL" id="UXX79342.1"/>
    </source>
</evidence>
<gene>
    <name evidence="2" type="ORF">N7E81_18475</name>
</gene>
<dbReference type="Proteomes" id="UP001062165">
    <property type="component" value="Chromosome"/>
</dbReference>
<sequence>MKKLKWILLAFIFCGLFAAILTYYPKLVIMSGYTAKMACSCTFVAGLDEETIYNKELNFKPLKWMKFKIDREKQTATASVFGLNSKTAIYRKGLGCALVTDIKPKEAYQANFEIHHSKHDSLSNWFAARTVATSPSLKEAIAAAFEEKDPDAPTKNTRAVVVLHKGQLIGEKYASEITPNTPLLGWSMTKSLTSTLVGMMADRNYLDISTTTEIPEWANDNRKEITWKQLLQMNSGLRWKEDYADLSDAVTMLFNSDAIGKYAKSVPLASTPGTTWIYSSGTSNILASEISRFFNSQEDYIKFPYDSLFDRLGMYSMVIEADATGEFVGSSYAWATARDWAKMGQLYLQNGRWQGERILSEDWISFVQEPAKGSEQLYGGHFWVNSGGHFPNVPLDGYSMNGFHSQRIMIIPSKQLVIVRLGITYKREDFDFNDWYGQIIKAVEQDYQSSQTSASYASER</sequence>
<proteinExistence type="predicted"/>
<dbReference type="InterPro" id="IPR001466">
    <property type="entry name" value="Beta-lactam-related"/>
</dbReference>
<evidence type="ECO:0000259" key="1">
    <source>
        <dbReference type="Pfam" id="PF00144"/>
    </source>
</evidence>
<protein>
    <submittedName>
        <fullName evidence="2">Beta-lactamase family protein</fullName>
    </submittedName>
</protein>
<name>A0ABY6CZL4_9BACT</name>